<dbReference type="RefSeq" id="XP_013860360.1">
    <property type="nucleotide sequence ID" value="XM_014004906.1"/>
</dbReference>
<feature type="compositionally biased region" description="Basic residues" evidence="1">
    <location>
        <begin position="142"/>
        <end position="157"/>
    </location>
</feature>
<feature type="region of interest" description="Disordered" evidence="1">
    <location>
        <begin position="98"/>
        <end position="177"/>
    </location>
</feature>
<keyword evidence="2" id="KW-1185">Reference proteome</keyword>
<sequence length="257" mass="28078">MPQTGLSFEDGPNGPHYNTWKVSHVKNEHIPGRSWVNGAFFQHGCSAASRTSESSPVGSLDLPKLPGIVNVHVDHRLKARRPKAAPLIKIWTRESQISPVSNGSGAGMTGTAPVLGGGAARPGAGSPDCKSEQVVPDPSSSKPKKNQRRKMKFRNKKKREDEVSSSGCSAPPEQEQEDWEAEIQEVTLGNWEKMCFGVSAYGPEDVIQFALRDLSLQPNDDLPATANYSPAVHHMHPIHWRAYKAPAEPDQFTDAEE</sequence>
<reference evidence="3" key="1">
    <citation type="submission" date="2025-08" db="UniProtKB">
        <authorList>
            <consortium name="RefSeq"/>
        </authorList>
    </citation>
    <scope>IDENTIFICATION</scope>
    <source>
        <strain evidence="3">Quisiro</strain>
        <tissue evidence="3">Liver</tissue>
    </source>
</reference>
<gene>
    <name evidence="3" type="primary">LOC106515224</name>
</gene>
<accession>A0A2I4AXZ5</accession>
<dbReference type="AlphaFoldDB" id="A0A2I4AXZ5"/>
<evidence type="ECO:0000256" key="1">
    <source>
        <dbReference type="SAM" id="MobiDB-lite"/>
    </source>
</evidence>
<name>A0A2I4AXZ5_AUSLI</name>
<organism evidence="2 3">
    <name type="scientific">Austrofundulus limnaeus</name>
    <name type="common">Annual killifish</name>
    <dbReference type="NCBI Taxonomy" id="52670"/>
    <lineage>
        <taxon>Eukaryota</taxon>
        <taxon>Metazoa</taxon>
        <taxon>Chordata</taxon>
        <taxon>Craniata</taxon>
        <taxon>Vertebrata</taxon>
        <taxon>Euteleostomi</taxon>
        <taxon>Actinopterygii</taxon>
        <taxon>Neopterygii</taxon>
        <taxon>Teleostei</taxon>
        <taxon>Neoteleostei</taxon>
        <taxon>Acanthomorphata</taxon>
        <taxon>Ovalentaria</taxon>
        <taxon>Atherinomorphae</taxon>
        <taxon>Cyprinodontiformes</taxon>
        <taxon>Rivulidae</taxon>
        <taxon>Austrofundulus</taxon>
    </lineage>
</organism>
<evidence type="ECO:0000313" key="2">
    <source>
        <dbReference type="Proteomes" id="UP000192220"/>
    </source>
</evidence>
<dbReference type="GeneID" id="106515224"/>
<protein>
    <submittedName>
        <fullName evidence="3">Uncharacterized protein LOC106515224</fullName>
    </submittedName>
</protein>
<dbReference type="InParanoid" id="A0A2I4AXZ5"/>
<dbReference type="Proteomes" id="UP000192220">
    <property type="component" value="Unplaced"/>
</dbReference>
<dbReference type="OrthoDB" id="8447377at2759"/>
<proteinExistence type="predicted"/>
<evidence type="ECO:0000313" key="3">
    <source>
        <dbReference type="RefSeq" id="XP_013860360.1"/>
    </source>
</evidence>
<dbReference type="KEGG" id="alim:106515224"/>